<reference evidence="7 8" key="1">
    <citation type="journal article" date="2016" name="Genome Biol. Evol.">
        <title>Divergent and convergent evolution of fungal pathogenicity.</title>
        <authorList>
            <person name="Shang Y."/>
            <person name="Xiao G."/>
            <person name="Zheng P."/>
            <person name="Cen K."/>
            <person name="Zhan S."/>
            <person name="Wang C."/>
        </authorList>
    </citation>
    <scope>NUCLEOTIDE SEQUENCE [LARGE SCALE GENOMIC DNA]</scope>
    <source>
        <strain evidence="7 8">RCEF 1005</strain>
    </source>
</reference>
<feature type="domain" description="Anaphase-promoting complex subunit 1 N-terminal" evidence="6">
    <location>
        <begin position="30"/>
        <end position="759"/>
    </location>
</feature>
<feature type="compositionally biased region" description="Polar residues" evidence="5">
    <location>
        <begin position="1898"/>
        <end position="1919"/>
    </location>
</feature>
<dbReference type="FunFam" id="1.25.10.10:FF:000283">
    <property type="entry name" value="Anaphase-promoting complex subunit 1"/>
    <property type="match status" value="1"/>
</dbReference>
<dbReference type="InterPro" id="IPR024990">
    <property type="entry name" value="Apc1"/>
</dbReference>
<evidence type="ECO:0000256" key="5">
    <source>
        <dbReference type="SAM" id="MobiDB-lite"/>
    </source>
</evidence>
<evidence type="ECO:0000313" key="7">
    <source>
        <dbReference type="EMBL" id="OAA82185.1"/>
    </source>
</evidence>
<dbReference type="EMBL" id="AZHF01000001">
    <property type="protein sequence ID" value="OAA82185.1"/>
    <property type="molecule type" value="Genomic_DNA"/>
</dbReference>
<evidence type="ECO:0000313" key="8">
    <source>
        <dbReference type="Proteomes" id="UP000076881"/>
    </source>
</evidence>
<dbReference type="GO" id="GO:0070979">
    <property type="term" value="P:protein K11-linked ubiquitination"/>
    <property type="evidence" value="ECO:0007669"/>
    <property type="project" value="TreeGrafter"/>
</dbReference>
<feature type="compositionally biased region" description="Basic and acidic residues" evidence="5">
    <location>
        <begin position="1923"/>
        <end position="1935"/>
    </location>
</feature>
<dbReference type="Pfam" id="PF12859">
    <property type="entry name" value="ANAPC1"/>
    <property type="match status" value="1"/>
</dbReference>
<feature type="region of interest" description="Disordered" evidence="5">
    <location>
        <begin position="328"/>
        <end position="405"/>
    </location>
</feature>
<dbReference type="GO" id="GO:0031145">
    <property type="term" value="P:anaphase-promoting complex-dependent catabolic process"/>
    <property type="evidence" value="ECO:0007669"/>
    <property type="project" value="TreeGrafter"/>
</dbReference>
<proteinExistence type="inferred from homology"/>
<dbReference type="GO" id="GO:0005680">
    <property type="term" value="C:anaphase-promoting complex"/>
    <property type="evidence" value="ECO:0007669"/>
    <property type="project" value="InterPro"/>
</dbReference>
<dbReference type="InterPro" id="IPR011989">
    <property type="entry name" value="ARM-like"/>
</dbReference>
<feature type="compositionally biased region" description="Acidic residues" evidence="5">
    <location>
        <begin position="1936"/>
        <end position="1945"/>
    </location>
</feature>
<evidence type="ECO:0000256" key="1">
    <source>
        <dbReference type="ARBA" id="ARBA00010547"/>
    </source>
</evidence>
<protein>
    <recommendedName>
        <fullName evidence="6">Anaphase-promoting complex subunit 1 N-terminal domain-containing protein</fullName>
    </recommendedName>
</protein>
<comment type="similarity">
    <text evidence="1">Belongs to the APC1 family.</text>
</comment>
<dbReference type="PANTHER" id="PTHR12827:SF3">
    <property type="entry name" value="ANAPHASE-PROMOTING COMPLEX SUBUNIT 1"/>
    <property type="match status" value="1"/>
</dbReference>
<dbReference type="Proteomes" id="UP000076881">
    <property type="component" value="Unassembled WGS sequence"/>
</dbReference>
<feature type="region of interest" description="Disordered" evidence="5">
    <location>
        <begin position="418"/>
        <end position="458"/>
    </location>
</feature>
<dbReference type="GO" id="GO:0007091">
    <property type="term" value="P:metaphase/anaphase transition of mitotic cell cycle"/>
    <property type="evidence" value="ECO:0007669"/>
    <property type="project" value="TreeGrafter"/>
</dbReference>
<dbReference type="OrthoDB" id="26401at2759"/>
<evidence type="ECO:0000256" key="2">
    <source>
        <dbReference type="ARBA" id="ARBA00022618"/>
    </source>
</evidence>
<accession>A0A169YHV1</accession>
<name>A0A169YHV1_CORDF</name>
<organism evidence="7 8">
    <name type="scientific">Akanthomyces lecanii RCEF 1005</name>
    <dbReference type="NCBI Taxonomy" id="1081108"/>
    <lineage>
        <taxon>Eukaryota</taxon>
        <taxon>Fungi</taxon>
        <taxon>Dikarya</taxon>
        <taxon>Ascomycota</taxon>
        <taxon>Pezizomycotina</taxon>
        <taxon>Sordariomycetes</taxon>
        <taxon>Hypocreomycetidae</taxon>
        <taxon>Hypocreales</taxon>
        <taxon>Cordycipitaceae</taxon>
        <taxon>Akanthomyces</taxon>
        <taxon>Cordyceps confragosa</taxon>
    </lineage>
</organism>
<feature type="compositionally biased region" description="Polar residues" evidence="5">
    <location>
        <begin position="388"/>
        <end position="400"/>
    </location>
</feature>
<evidence type="ECO:0000259" key="6">
    <source>
        <dbReference type="Pfam" id="PF12859"/>
    </source>
</evidence>
<sequence>MASVKSLGLHQPSGLHYAIDEQLLPPNPPASSYKWDIISARGKSTDVSEDELLITKDAVVWCRGGILRKIFKFDIEKEPVTKALLAYFPASDDDNAATKAHSQDPASSAANRQRPRMEKALVVFLSTQAHIYFLSGASHVVHMPFEVETAFAGPSGVLIQRKQKTENLGSSTLRFPRVIPNSFLSSQLTEVNSSQAQDFSVQSLGNPKALNLGLSATLESMFDGPMGQTESHWPRLVSLSDPLLDIGLVVTEPDSQSGKAPTAGARNEAFLDPAEELLYIEQVELSGRAFEQVDETFTIAVTLNRATNCYNVWRLKYLEHQDPFIKQRKSKPTAAGLAARRRSSMAPSFAEPNTPAKPSARDSFGAPLPGKRQRKSEKIEKPVDLVSSLEQQDKNGSAITRRSSRRLSSMLARADLSASQERSVFSEQPSAVGIKPARKQDSRAAPQNRSSSSFSNQIRPSLSSLLEAPLDMGLNEGFLNMGLDDQELDGLQHDVRFTKIFDIPSAKSNVHYTVPAADAPQHTKVFILAAPAYAHDGFDRNQLLIGIQDVDEKRLDIITIQVILHPTGKTVPRCSFSGSTPSGLSIATGEIRRAQNVVDSCKLVDGEQSVILILSESMDGQLELSTQAPWSDRTRISPNLVFVDDTRHLQYRGRVVDRDVKHRKSEVFDLTNGSIVGLRHPRQHGVVDAVDVSGRLHQLKIQLEPTCPLVRHVLSVCRNILQDALGERLHGGWLHIIQWLRGQDEPVAHIEWSAATILIFSLVLNLGRIEGKPIQTTRLPVRKRRPASGSFGSIRESDDWKALEIGETASSLGCPVWMMNRGWQWALDSTAENWSTSTDQFLSPRFTTRHIALAREYMASPLGNIAFGPSGYMPTSLHREEAGRRKAASDVFLALHLLLEESRLDIMTAEYVSPGRADLRVVLCQISRWLKWYGFSAIYELGIQEAVDEKFDSELNLTPPIPEPTVKPDILEWVQNRLVTQEGNYPSPADIYSQNANMSRQGSEDDGRWDAILPRTMMLRRFFKALGTNPSAAEMVEAMQTQGLNSAVLESLPEAILVPLQDAISLCQPHPPKSWPDDLLKLIKRSDMSSLLSSKKATARTPPSLLTPTHTASWDYRLLSHSVEDDETPGYDEGNGIERQAVIRALFKEDRRLNEAQDLLSTHKSRHVRLNPDPNWPESEYLEKQKELVSRIATGTLAIPAGRGLLYYSLRFPLITQKLHIGGFNLNCIVRPANVTVGVDKSLFTEEKVCWGFFHQGVAAGLAISPDAKGIDTSWILYNKPGQELSNRHAGFLLALGLNGHLKDVAKWVAFKYLTPKHTMTSIGLLLGLAASYIGTMDSLITRLLSVHATRMLPRGAAELNLSPLTQTTGIMGIGLVYCYSQHRRMSEIMLSEIEHAEDEEEDEPLRSECYRLAAGYALGFINLGKGNDLKGLHDMKLTEKLITHATSTKIVEIVHVLDRAAAGAVIALALIFMKTEDQIVARKIDVPSSVLQFDYVRPDILLLRTVAKNLILWSKIEPTFAWIQRSLPIPYRARHRLHGTTKLRSTDLPFFSITAGICFSIALRYAGSASTRVRDLLLHYLDEFIRISSIPGTPREHPDAAPLYDEELARANARMCQDVLAVSCAIVMAGTGDIPVLRRLRALHGRTDPETPYGSHLAAHLAIGALFLGCGTVTFGTSNMAIAALLVAFYPIFPTNVMDNRSHLQAFRHFWVLATEQRCLVAKDIMTGQPVSVPVQIKMRLDVSTDSVLHRSTPCLLPPLDQISSLSTNCGPQFWDIELDFSDKKLREAFAKTQSLHLRRRPPREGTFPSTLRALGKDGDGKNPLEWMFGLGGLKGISYAEKAALLESGEEDPEIGAAVDARMELDKGINEGGDLERLEGARLLFEWGSARDRLRQSSKSVVADPSTSHDSQVTITMRTRQRRGDDAGASKNEREEDGDEDEDAAVWWMRDSDIEALKGKVWLAAREAEQ</sequence>
<comment type="caution">
    <text evidence="7">The sequence shown here is derived from an EMBL/GenBank/DDBJ whole genome shotgun (WGS) entry which is preliminary data.</text>
</comment>
<keyword evidence="2" id="KW-0132">Cell division</keyword>
<dbReference type="STRING" id="1081108.A0A169YHV1"/>
<gene>
    <name evidence="7" type="ORF">LEL_01730</name>
</gene>
<dbReference type="PANTHER" id="PTHR12827">
    <property type="entry name" value="MEIOTIC CHECKPOINT REGULATOR TSG24 FAMILY MEMBER"/>
    <property type="match status" value="1"/>
</dbReference>
<keyword evidence="3" id="KW-0498">Mitosis</keyword>
<evidence type="ECO:0000256" key="3">
    <source>
        <dbReference type="ARBA" id="ARBA00022776"/>
    </source>
</evidence>
<dbReference type="GO" id="GO:0051301">
    <property type="term" value="P:cell division"/>
    <property type="evidence" value="ECO:0007669"/>
    <property type="project" value="UniProtKB-KW"/>
</dbReference>
<evidence type="ECO:0000256" key="4">
    <source>
        <dbReference type="ARBA" id="ARBA00023306"/>
    </source>
</evidence>
<feature type="compositionally biased region" description="Polar residues" evidence="5">
    <location>
        <begin position="445"/>
        <end position="458"/>
    </location>
</feature>
<dbReference type="Gene3D" id="1.25.10.10">
    <property type="entry name" value="Leucine-rich Repeat Variant"/>
    <property type="match status" value="3"/>
</dbReference>
<dbReference type="InterPro" id="IPR049255">
    <property type="entry name" value="Apc1_N"/>
</dbReference>
<feature type="compositionally biased region" description="Polar residues" evidence="5">
    <location>
        <begin position="420"/>
        <end position="429"/>
    </location>
</feature>
<keyword evidence="4" id="KW-0131">Cell cycle</keyword>
<dbReference type="GO" id="GO:0060090">
    <property type="term" value="F:molecular adaptor activity"/>
    <property type="evidence" value="ECO:0007669"/>
    <property type="project" value="TreeGrafter"/>
</dbReference>
<keyword evidence="8" id="KW-1185">Reference proteome</keyword>
<feature type="region of interest" description="Disordered" evidence="5">
    <location>
        <begin position="1897"/>
        <end position="1946"/>
    </location>
</feature>
<dbReference type="FunFam" id="1.25.10.10:FF:000531">
    <property type="entry name" value="Negative regulator of mitosis"/>
    <property type="match status" value="1"/>
</dbReference>